<evidence type="ECO:0000256" key="2">
    <source>
        <dbReference type="ARBA" id="ARBA00022692"/>
    </source>
</evidence>
<dbReference type="GO" id="GO:0016020">
    <property type="term" value="C:membrane"/>
    <property type="evidence" value="ECO:0007669"/>
    <property type="project" value="UniProtKB-SubCell"/>
</dbReference>
<keyword evidence="3 5" id="KW-1133">Transmembrane helix</keyword>
<dbReference type="AlphaFoldDB" id="A0A7S2YKD7"/>
<feature type="transmembrane region" description="Helical" evidence="5">
    <location>
        <begin position="160"/>
        <end position="183"/>
    </location>
</feature>
<feature type="transmembrane region" description="Helical" evidence="5">
    <location>
        <begin position="5"/>
        <end position="23"/>
    </location>
</feature>
<evidence type="ECO:0000256" key="4">
    <source>
        <dbReference type="ARBA" id="ARBA00023136"/>
    </source>
</evidence>
<dbReference type="PANTHER" id="PTHR23515">
    <property type="entry name" value="HIGH-AFFINITY NITRATE TRANSPORTER 2.3"/>
    <property type="match status" value="1"/>
</dbReference>
<dbReference type="InterPro" id="IPR036259">
    <property type="entry name" value="MFS_trans_sf"/>
</dbReference>
<gene>
    <name evidence="6" type="ORF">APAL1065_LOCUS19714</name>
</gene>
<feature type="transmembrane region" description="Helical" evidence="5">
    <location>
        <begin position="222"/>
        <end position="242"/>
    </location>
</feature>
<feature type="transmembrane region" description="Helical" evidence="5">
    <location>
        <begin position="189"/>
        <end position="210"/>
    </location>
</feature>
<dbReference type="EMBL" id="HBHT01029341">
    <property type="protein sequence ID" value="CAD9980803.1"/>
    <property type="molecule type" value="Transcribed_RNA"/>
</dbReference>
<evidence type="ECO:0000256" key="3">
    <source>
        <dbReference type="ARBA" id="ARBA00022989"/>
    </source>
</evidence>
<keyword evidence="4 5" id="KW-0472">Membrane</keyword>
<feature type="transmembrane region" description="Helical" evidence="5">
    <location>
        <begin position="58"/>
        <end position="77"/>
    </location>
</feature>
<dbReference type="SUPFAM" id="SSF103473">
    <property type="entry name" value="MFS general substrate transporter"/>
    <property type="match status" value="1"/>
</dbReference>
<dbReference type="PROSITE" id="PS51257">
    <property type="entry name" value="PROKAR_LIPOPROTEIN"/>
    <property type="match status" value="1"/>
</dbReference>
<accession>A0A7S2YKD7</accession>
<proteinExistence type="predicted"/>
<evidence type="ECO:0000256" key="1">
    <source>
        <dbReference type="ARBA" id="ARBA00004141"/>
    </source>
</evidence>
<evidence type="ECO:0000256" key="5">
    <source>
        <dbReference type="SAM" id="Phobius"/>
    </source>
</evidence>
<evidence type="ECO:0008006" key="7">
    <source>
        <dbReference type="Google" id="ProtNLM"/>
    </source>
</evidence>
<organism evidence="6">
    <name type="scientific">Entomoneis paludosa</name>
    <dbReference type="NCBI Taxonomy" id="265537"/>
    <lineage>
        <taxon>Eukaryota</taxon>
        <taxon>Sar</taxon>
        <taxon>Stramenopiles</taxon>
        <taxon>Ochrophyta</taxon>
        <taxon>Bacillariophyta</taxon>
        <taxon>Bacillariophyceae</taxon>
        <taxon>Bacillariophycidae</taxon>
        <taxon>Entomoneidaceae</taxon>
        <taxon>Entomoneis</taxon>
    </lineage>
</organism>
<comment type="subcellular location">
    <subcellularLocation>
        <location evidence="1">Membrane</location>
        <topology evidence="1">Multi-pass membrane protein</topology>
    </subcellularLocation>
</comment>
<dbReference type="GO" id="GO:0015112">
    <property type="term" value="F:nitrate transmembrane transporter activity"/>
    <property type="evidence" value="ECO:0007669"/>
    <property type="project" value="InterPro"/>
</dbReference>
<keyword evidence="2 5" id="KW-0812">Transmembrane</keyword>
<dbReference type="InterPro" id="IPR044772">
    <property type="entry name" value="NO3_transporter"/>
</dbReference>
<name>A0A7S2YKD7_9STRA</name>
<dbReference type="Gene3D" id="1.20.1250.20">
    <property type="entry name" value="MFS general substrate transporter like domains"/>
    <property type="match status" value="1"/>
</dbReference>
<reference evidence="6" key="1">
    <citation type="submission" date="2021-01" db="EMBL/GenBank/DDBJ databases">
        <authorList>
            <person name="Corre E."/>
            <person name="Pelletier E."/>
            <person name="Niang G."/>
            <person name="Scheremetjew M."/>
            <person name="Finn R."/>
            <person name="Kale V."/>
            <person name="Holt S."/>
            <person name="Cochrane G."/>
            <person name="Meng A."/>
            <person name="Brown T."/>
            <person name="Cohen L."/>
        </authorList>
    </citation>
    <scope>NUCLEOTIDE SEQUENCE</scope>
    <source>
        <strain evidence="6">CCMP125</strain>
    </source>
</reference>
<feature type="transmembrane region" description="Helical" evidence="5">
    <location>
        <begin position="130"/>
        <end position="148"/>
    </location>
</feature>
<sequence length="268" mass="28823">MAWRVALSVPAVIAFGVACFFYHNSDDCPLGSYKEVRAAGLLQQKSAVDSFRQGIFNLNAWILFVQFGASLGIELVMESGMTMHLSERFGIPVARAAGLASLFGLMNIWARGFGGYISDRLHKMFSLRGRLFLQMALLLLEGLLILCFNQQGSSLNMTLFWMVSFAAAGQMGMGTCFGLIPYIDPRCTGTIAGIVAAGGNFGGVFLSNVFRTSTSDAESFQVMANFCFVAALLTPLLVVSGYRGIVWGQEQTAAATLLTPAIASTRSS</sequence>
<feature type="transmembrane region" description="Helical" evidence="5">
    <location>
        <begin position="89"/>
        <end position="110"/>
    </location>
</feature>
<protein>
    <recommendedName>
        <fullName evidence="7">Major facilitator superfamily (MFS) profile domain-containing protein</fullName>
    </recommendedName>
</protein>
<evidence type="ECO:0000313" key="6">
    <source>
        <dbReference type="EMBL" id="CAD9980803.1"/>
    </source>
</evidence>